<dbReference type="STRING" id="1051891.A0A0C3LTP9"/>
<dbReference type="PANTHER" id="PTHR24320:SF282">
    <property type="entry name" value="WW DOMAIN-CONTAINING OXIDOREDUCTASE"/>
    <property type="match status" value="1"/>
</dbReference>
<feature type="region of interest" description="Disordered" evidence="4">
    <location>
        <begin position="443"/>
        <end position="499"/>
    </location>
</feature>
<evidence type="ECO:0000256" key="3">
    <source>
        <dbReference type="ARBA" id="ARBA00023002"/>
    </source>
</evidence>
<organism evidence="6 7">
    <name type="scientific">Tulasnella calospora MUT 4182</name>
    <dbReference type="NCBI Taxonomy" id="1051891"/>
    <lineage>
        <taxon>Eukaryota</taxon>
        <taxon>Fungi</taxon>
        <taxon>Dikarya</taxon>
        <taxon>Basidiomycota</taxon>
        <taxon>Agaricomycotina</taxon>
        <taxon>Agaricomycetes</taxon>
        <taxon>Cantharellales</taxon>
        <taxon>Tulasnellaceae</taxon>
        <taxon>Tulasnella</taxon>
    </lineage>
</organism>
<keyword evidence="5" id="KW-0472">Membrane</keyword>
<dbReference type="HOGENOM" id="CLU_263937_0_0_1"/>
<feature type="transmembrane region" description="Helical" evidence="5">
    <location>
        <begin position="69"/>
        <end position="88"/>
    </location>
</feature>
<dbReference type="OrthoDB" id="108365at2759"/>
<keyword evidence="2" id="KW-0521">NADP</keyword>
<comment type="similarity">
    <text evidence="1">Belongs to the short-chain dehydrogenases/reductases (SDR) family.</text>
</comment>
<keyword evidence="5" id="KW-0812">Transmembrane</keyword>
<name>A0A0C3LTP9_9AGAM</name>
<dbReference type="Gene3D" id="3.90.550.20">
    <property type="match status" value="1"/>
</dbReference>
<evidence type="ECO:0000256" key="1">
    <source>
        <dbReference type="ARBA" id="ARBA00006484"/>
    </source>
</evidence>
<accession>A0A0C3LTP9</accession>
<evidence type="ECO:0000256" key="2">
    <source>
        <dbReference type="ARBA" id="ARBA00022857"/>
    </source>
</evidence>
<dbReference type="PANTHER" id="PTHR24320">
    <property type="entry name" value="RETINOL DEHYDROGENASE"/>
    <property type="match status" value="1"/>
</dbReference>
<dbReference type="InterPro" id="IPR002347">
    <property type="entry name" value="SDR_fam"/>
</dbReference>
<gene>
    <name evidence="6" type="ORF">M407DRAFT_8785</name>
</gene>
<dbReference type="InterPro" id="IPR029044">
    <property type="entry name" value="Nucleotide-diphossugar_trans"/>
</dbReference>
<dbReference type="InterPro" id="IPR036291">
    <property type="entry name" value="NAD(P)-bd_dom_sf"/>
</dbReference>
<feature type="region of interest" description="Disordered" evidence="4">
    <location>
        <begin position="260"/>
        <end position="281"/>
    </location>
</feature>
<dbReference type="SUPFAM" id="SSF51735">
    <property type="entry name" value="NAD(P)-binding Rossmann-fold domains"/>
    <property type="match status" value="1"/>
</dbReference>
<reference evidence="6 7" key="1">
    <citation type="submission" date="2014-04" db="EMBL/GenBank/DDBJ databases">
        <authorList>
            <consortium name="DOE Joint Genome Institute"/>
            <person name="Kuo A."/>
            <person name="Girlanda M."/>
            <person name="Perotto S."/>
            <person name="Kohler A."/>
            <person name="Nagy L.G."/>
            <person name="Floudas D."/>
            <person name="Copeland A."/>
            <person name="Barry K.W."/>
            <person name="Cichocki N."/>
            <person name="Veneault-Fourrey C."/>
            <person name="LaButti K."/>
            <person name="Lindquist E.A."/>
            <person name="Lipzen A."/>
            <person name="Lundell T."/>
            <person name="Morin E."/>
            <person name="Murat C."/>
            <person name="Sun H."/>
            <person name="Tunlid A."/>
            <person name="Henrissat B."/>
            <person name="Grigoriev I.V."/>
            <person name="Hibbett D.S."/>
            <person name="Martin F."/>
            <person name="Nordberg H.P."/>
            <person name="Cantor M.N."/>
            <person name="Hua S.X."/>
        </authorList>
    </citation>
    <scope>NUCLEOTIDE SEQUENCE [LARGE SCALE GENOMIC DNA]</scope>
    <source>
        <strain evidence="6 7">MUT 4182</strain>
    </source>
</reference>
<keyword evidence="7" id="KW-1185">Reference proteome</keyword>
<dbReference type="Pfam" id="PF00106">
    <property type="entry name" value="adh_short"/>
    <property type="match status" value="1"/>
</dbReference>
<evidence type="ECO:0000313" key="7">
    <source>
        <dbReference type="Proteomes" id="UP000054248"/>
    </source>
</evidence>
<sequence>MDRPPLKSRASPLPTYASAIEEKQHLKARPSRFYTTFYIPVGRRRLVVPLPIPPSIWMKISNRLGKQKASVVVWVFLLGLVWLLLSLVRRLENRPRWTNSVIGDPPTLVYSREDLRRIWQWEIASGHYPSTRPIPEEIRLAIPPVNPGIPSEKHQRKPRKSSLASGIPDRTPSTIGIGSSREYINITAQPPNIAYPPRVPTGSVADLDVIMENCDFSQQKYVRDCLEVMRLGAGLDVGRHVRRANTDDWKYIYREAASSTREPPARQKALTPKQQKMLKDGNSDAGLWQRDVLEAPLTNLSKPVPAKPFADLDGVCDPDYPKVFHMFWAGPFNEKPYVAMLSFLFTQNLGLHLDKPDPTVCRPQFWMWINPGPAAAVPNPNAVRDMFRNLADSPWAAPFLHPRFKEVIKFKMWNTTEQLDGVPELKDDWRNYQDSLFNSGGTKYKVPSGKDKEKAAAKALADTASPSSPVQSGRSGLSTNSTSDGQVAPASAASGQNGDDDLYNRLGSTSADAYDRLSVVLSDMARFILCHRFGGTYLDADTVFLRDWEELWGWKGAFAYRWSRLPTYNTAVLRLNKGSALGTFLFRTAFRNLFDFHPMWIAKYTKDAFLEPLLLRLPDAMFDPAWLAQEGYQRDRPPFPMFTDFKHFFQPPVNEAAAPQMLGFDGFFKGAYSYHYHNFCLSTDQLGILQEPEGNTPINLNILVMDAPSSFSNLVDASGLLIAESTFLAELDLKVGRARTLGPRHPNLKGTLGLDPGLRRYEKDKSAHCVCLIGSRISERRFKDSVNPDSSEDLPTGLLVLGGRDIPSGTHHDYYRDSRQDDLVNPEFGWHVWQLPPPPKYPSSRSIEGALYRMAWEDNEESMLDFPESQHLIAAMAFLILATMYGPSKVAHFREHTVEVIRNGHPHLMTRCNAVLAMRPPQQAIKLDYVMGLVGTVRRFLDQMFPPSPVFNPETDIPDLTGKVAIVTGGNSGLGKANIKQLLLKNAKVYMASRSRDLAEEAIRDLKEQTGKEAIFLELDLSGLEKVTKAAKEFKSKETELHILFNSAATLGTPPEELTDDGLDLQFGTNVLGPAHFTLLLIPELAAGAKSSPDGKARVVNLSSGGVYLNHWGLLDWRALESDGLAARRKLGSVMLYNQSKYVRTVFALAIALWVVEQLLQGVIAFSNELARRYADQGITSNAVNPGAVKTRLFRRLGFVNEWVIFTFLAHPPEKGALTQLYVGASPEAKDANGRWFQPFARECSHDGWTRNPEIEAKLWDWIEEKRKPYS</sequence>
<dbReference type="AlphaFoldDB" id="A0A0C3LTP9"/>
<evidence type="ECO:0000313" key="6">
    <source>
        <dbReference type="EMBL" id="KIO24742.1"/>
    </source>
</evidence>
<evidence type="ECO:0008006" key="8">
    <source>
        <dbReference type="Google" id="ProtNLM"/>
    </source>
</evidence>
<feature type="region of interest" description="Disordered" evidence="4">
    <location>
        <begin position="147"/>
        <end position="173"/>
    </location>
</feature>
<dbReference type="Proteomes" id="UP000054248">
    <property type="component" value="Unassembled WGS sequence"/>
</dbReference>
<feature type="compositionally biased region" description="Polar residues" evidence="4">
    <location>
        <begin position="465"/>
        <end position="485"/>
    </location>
</feature>
<protein>
    <recommendedName>
        <fullName evidence="8">Glycosyltransferase family 32 protein</fullName>
    </recommendedName>
</protein>
<evidence type="ECO:0000256" key="4">
    <source>
        <dbReference type="SAM" id="MobiDB-lite"/>
    </source>
</evidence>
<dbReference type="EMBL" id="KN823055">
    <property type="protein sequence ID" value="KIO24742.1"/>
    <property type="molecule type" value="Genomic_DNA"/>
</dbReference>
<proteinExistence type="inferred from homology"/>
<dbReference type="GO" id="GO:0016491">
    <property type="term" value="F:oxidoreductase activity"/>
    <property type="evidence" value="ECO:0007669"/>
    <property type="project" value="UniProtKB-KW"/>
</dbReference>
<dbReference type="Gene3D" id="3.40.50.720">
    <property type="entry name" value="NAD(P)-binding Rossmann-like Domain"/>
    <property type="match status" value="1"/>
</dbReference>
<dbReference type="PRINTS" id="PR00081">
    <property type="entry name" value="GDHRDH"/>
</dbReference>
<keyword evidence="3" id="KW-0560">Oxidoreductase</keyword>
<keyword evidence="5" id="KW-1133">Transmembrane helix</keyword>
<evidence type="ECO:0000256" key="5">
    <source>
        <dbReference type="SAM" id="Phobius"/>
    </source>
</evidence>
<reference evidence="7" key="2">
    <citation type="submission" date="2015-01" db="EMBL/GenBank/DDBJ databases">
        <title>Evolutionary Origins and Diversification of the Mycorrhizal Mutualists.</title>
        <authorList>
            <consortium name="DOE Joint Genome Institute"/>
            <consortium name="Mycorrhizal Genomics Consortium"/>
            <person name="Kohler A."/>
            <person name="Kuo A."/>
            <person name="Nagy L.G."/>
            <person name="Floudas D."/>
            <person name="Copeland A."/>
            <person name="Barry K.W."/>
            <person name="Cichocki N."/>
            <person name="Veneault-Fourrey C."/>
            <person name="LaButti K."/>
            <person name="Lindquist E.A."/>
            <person name="Lipzen A."/>
            <person name="Lundell T."/>
            <person name="Morin E."/>
            <person name="Murat C."/>
            <person name="Riley R."/>
            <person name="Ohm R."/>
            <person name="Sun H."/>
            <person name="Tunlid A."/>
            <person name="Henrissat B."/>
            <person name="Grigoriev I.V."/>
            <person name="Hibbett D.S."/>
            <person name="Martin F."/>
        </authorList>
    </citation>
    <scope>NUCLEOTIDE SEQUENCE [LARGE SCALE GENOMIC DNA]</scope>
    <source>
        <strain evidence="7">MUT 4182</strain>
    </source>
</reference>
<dbReference type="SUPFAM" id="SSF53448">
    <property type="entry name" value="Nucleotide-diphospho-sugar transferases"/>
    <property type="match status" value="1"/>
</dbReference>